<evidence type="ECO:0000256" key="4">
    <source>
        <dbReference type="ARBA" id="ARBA00023163"/>
    </source>
</evidence>
<evidence type="ECO:0000256" key="3">
    <source>
        <dbReference type="ARBA" id="ARBA00023159"/>
    </source>
</evidence>
<keyword evidence="7" id="KW-1185">Reference proteome</keyword>
<reference evidence="7" key="1">
    <citation type="submission" date="2016-07" db="EMBL/GenBank/DDBJ databases">
        <title>Phaeobacter portensis sp. nov., a tropodithietic acid producing bacterium isolated from a German harbor.</title>
        <authorList>
            <person name="Freese H.M."/>
            <person name="Bunk B."/>
            <person name="Breider S."/>
            <person name="Brinkhoff T."/>
        </authorList>
    </citation>
    <scope>NUCLEOTIDE SEQUENCE [LARGE SCALE GENOMIC DNA]</scope>
    <source>
        <strain evidence="7">P97</strain>
    </source>
</reference>
<dbReference type="AlphaFoldDB" id="A0A1L3I8H8"/>
<dbReference type="PANTHER" id="PTHR43280">
    <property type="entry name" value="ARAC-FAMILY TRANSCRIPTIONAL REGULATOR"/>
    <property type="match status" value="1"/>
</dbReference>
<dbReference type="Pfam" id="PF12833">
    <property type="entry name" value="HTH_18"/>
    <property type="match status" value="1"/>
</dbReference>
<dbReference type="CDD" id="cd06999">
    <property type="entry name" value="cupin_HpaA-like_N"/>
    <property type="match status" value="1"/>
</dbReference>
<dbReference type="InterPro" id="IPR018060">
    <property type="entry name" value="HTH_AraC"/>
</dbReference>
<keyword evidence="1" id="KW-0805">Transcription regulation</keyword>
<keyword evidence="4" id="KW-0804">Transcription</keyword>
<dbReference type="GO" id="GO:0003700">
    <property type="term" value="F:DNA-binding transcription factor activity"/>
    <property type="evidence" value="ECO:0007669"/>
    <property type="project" value="InterPro"/>
</dbReference>
<dbReference type="InterPro" id="IPR047264">
    <property type="entry name" value="Cupin_HpaA-like_N"/>
</dbReference>
<proteinExistence type="predicted"/>
<dbReference type="Proteomes" id="UP000183859">
    <property type="component" value="Chromosome"/>
</dbReference>
<sequence>MRIDLGAEFLYISYMTSQNSINTYSLFGEFSELAGLIHVESIKARSALYDWSLKPHRHARLHQLLILTHGEGEATLDGIDLALSPPCTVNIPPGTVHGFRFAIETEGWVLTLTSDLMDQILSDGADVKTVLDRATIAPLNNHLLQLVGSIREANDLQGFARAQILRGLAGAITGLVAQSIDAQQNRHASPKTHQLFAGFQSLVDRDFRQRRQVRDYAAELAVSTTHLNRISHQATGQSASRLINERMLREARRLLIYTTLSAAQIAYELGYSDPAHFSRVFARSTGLPPHKFRRRVTEGVSGAGSM</sequence>
<evidence type="ECO:0000313" key="6">
    <source>
        <dbReference type="EMBL" id="APG48454.1"/>
    </source>
</evidence>
<dbReference type="KEGG" id="php:PhaeoP97_03079"/>
<keyword evidence="2" id="KW-0238">DNA-binding</keyword>
<evidence type="ECO:0000313" key="7">
    <source>
        <dbReference type="Proteomes" id="UP000183859"/>
    </source>
</evidence>
<gene>
    <name evidence="6" type="ORF">PhaeoP97_03079</name>
</gene>
<dbReference type="InterPro" id="IPR014710">
    <property type="entry name" value="RmlC-like_jellyroll"/>
</dbReference>
<keyword evidence="3" id="KW-0010">Activator</keyword>
<dbReference type="Gene3D" id="1.10.10.60">
    <property type="entry name" value="Homeodomain-like"/>
    <property type="match status" value="1"/>
</dbReference>
<protein>
    <submittedName>
        <fullName evidence="6">Transcriptional regulator, AraC family</fullName>
    </submittedName>
</protein>
<evidence type="ECO:0000256" key="1">
    <source>
        <dbReference type="ARBA" id="ARBA00023015"/>
    </source>
</evidence>
<dbReference type="STRING" id="1844006.PhaeoP97_03079"/>
<dbReference type="EMBL" id="CP016364">
    <property type="protein sequence ID" value="APG48454.1"/>
    <property type="molecule type" value="Genomic_DNA"/>
</dbReference>
<dbReference type="SMART" id="SM00342">
    <property type="entry name" value="HTH_ARAC"/>
    <property type="match status" value="1"/>
</dbReference>
<feature type="domain" description="HTH araC/xylS-type" evidence="5">
    <location>
        <begin position="197"/>
        <end position="295"/>
    </location>
</feature>
<organism evidence="6 7">
    <name type="scientific">Phaeobacter porticola</name>
    <dbReference type="NCBI Taxonomy" id="1844006"/>
    <lineage>
        <taxon>Bacteria</taxon>
        <taxon>Pseudomonadati</taxon>
        <taxon>Pseudomonadota</taxon>
        <taxon>Alphaproteobacteria</taxon>
        <taxon>Rhodobacterales</taxon>
        <taxon>Roseobacteraceae</taxon>
        <taxon>Phaeobacter</taxon>
    </lineage>
</organism>
<dbReference type="Pfam" id="PF02311">
    <property type="entry name" value="AraC_binding"/>
    <property type="match status" value="1"/>
</dbReference>
<dbReference type="SUPFAM" id="SSF51215">
    <property type="entry name" value="Regulatory protein AraC"/>
    <property type="match status" value="1"/>
</dbReference>
<dbReference type="InterPro" id="IPR037923">
    <property type="entry name" value="HTH-like"/>
</dbReference>
<dbReference type="Gene3D" id="2.60.120.10">
    <property type="entry name" value="Jelly Rolls"/>
    <property type="match status" value="1"/>
</dbReference>
<name>A0A1L3I8H8_9RHOB</name>
<evidence type="ECO:0000259" key="5">
    <source>
        <dbReference type="PROSITE" id="PS01124"/>
    </source>
</evidence>
<dbReference type="SUPFAM" id="SSF46689">
    <property type="entry name" value="Homeodomain-like"/>
    <property type="match status" value="1"/>
</dbReference>
<dbReference type="GO" id="GO:0043565">
    <property type="term" value="F:sequence-specific DNA binding"/>
    <property type="evidence" value="ECO:0007669"/>
    <property type="project" value="InterPro"/>
</dbReference>
<evidence type="ECO:0000256" key="2">
    <source>
        <dbReference type="ARBA" id="ARBA00023125"/>
    </source>
</evidence>
<dbReference type="InterPro" id="IPR003313">
    <property type="entry name" value="AraC-bd"/>
</dbReference>
<dbReference type="PANTHER" id="PTHR43280:SF32">
    <property type="entry name" value="TRANSCRIPTIONAL REGULATORY PROTEIN"/>
    <property type="match status" value="1"/>
</dbReference>
<accession>A0A1L3I8H8</accession>
<dbReference type="PRINTS" id="PR00032">
    <property type="entry name" value="HTHARAC"/>
</dbReference>
<dbReference type="PROSITE" id="PS01124">
    <property type="entry name" value="HTH_ARAC_FAMILY_2"/>
    <property type="match status" value="1"/>
</dbReference>
<dbReference type="InterPro" id="IPR020449">
    <property type="entry name" value="Tscrpt_reg_AraC-type_HTH"/>
</dbReference>
<dbReference type="InterPro" id="IPR009057">
    <property type="entry name" value="Homeodomain-like_sf"/>
</dbReference>